<dbReference type="EMBL" id="CP018155">
    <property type="protein sequence ID" value="APG65600.1"/>
    <property type="molecule type" value="Genomic_DNA"/>
</dbReference>
<name>A0A1L3JKB1_9FLAO</name>
<organism evidence="1 2">
    <name type="scientific">Tenacibaculum todarodis</name>
    <dbReference type="NCBI Taxonomy" id="1850252"/>
    <lineage>
        <taxon>Bacteria</taxon>
        <taxon>Pseudomonadati</taxon>
        <taxon>Bacteroidota</taxon>
        <taxon>Flavobacteriia</taxon>
        <taxon>Flavobacteriales</taxon>
        <taxon>Flavobacteriaceae</taxon>
        <taxon>Tenacibaculum</taxon>
    </lineage>
</organism>
<protein>
    <recommendedName>
        <fullName evidence="3">Adhesin domain-containing protein</fullName>
    </recommendedName>
</protein>
<dbReference type="STRING" id="1850252.LPB136_09595"/>
<sequence length="233" mass="26319">MKQNANNNSKASLKRKLFSFMRNSFLLLFLISQSLSFSQQLSSKKFIASTNNIEIDTKGLDEIVLETSENDFITVFLDEENSFAHHIITSEKNGILSIDFQPEIKQKEPVFRKFITERLNRASVKIKIPKNKNLTFLGEEVDIVSKSYQGNLSVFIEKGSLKFNSLKGNLQLRLYSGNVFLTASEGEINIDSSNGTIKVNNVLESNPYQKKLSNSLRNVTIISKKANIVLTSK</sequence>
<keyword evidence="2" id="KW-1185">Reference proteome</keyword>
<gene>
    <name evidence="1" type="ORF">LPB136_09595</name>
</gene>
<dbReference type="AlphaFoldDB" id="A0A1L3JKB1"/>
<evidence type="ECO:0000313" key="2">
    <source>
        <dbReference type="Proteomes" id="UP000181898"/>
    </source>
</evidence>
<evidence type="ECO:0000313" key="1">
    <source>
        <dbReference type="EMBL" id="APG65600.1"/>
    </source>
</evidence>
<dbReference type="KEGG" id="ten:LPB136_09595"/>
<evidence type="ECO:0008006" key="3">
    <source>
        <dbReference type="Google" id="ProtNLM"/>
    </source>
</evidence>
<reference evidence="1 2" key="1">
    <citation type="submission" date="2016-11" db="EMBL/GenBank/DDBJ databases">
        <title>Tenacibaculum sp. LPB0136, isolated from marine environment.</title>
        <authorList>
            <person name="Kim E."/>
            <person name="Yi H."/>
        </authorList>
    </citation>
    <scope>NUCLEOTIDE SEQUENCE [LARGE SCALE GENOMIC DNA]</scope>
    <source>
        <strain evidence="1 2">LPB0136</strain>
    </source>
</reference>
<accession>A0A1L3JKB1</accession>
<dbReference type="Proteomes" id="UP000181898">
    <property type="component" value="Chromosome"/>
</dbReference>
<proteinExistence type="predicted"/>